<reference evidence="2" key="1">
    <citation type="journal article" date="2014" name="Int. J. Syst. Evol. Microbiol.">
        <title>Complete genome sequence of Corynebacterium casei LMG S-19264T (=DSM 44701T), isolated from a smear-ripened cheese.</title>
        <authorList>
            <consortium name="US DOE Joint Genome Institute (JGI-PGF)"/>
            <person name="Walter F."/>
            <person name="Albersmeier A."/>
            <person name="Kalinowski J."/>
            <person name="Ruckert C."/>
        </authorList>
    </citation>
    <scope>NUCLEOTIDE SEQUENCE</scope>
    <source>
        <strain evidence="2">JCM 31311</strain>
    </source>
</reference>
<evidence type="ECO:0000313" key="2">
    <source>
        <dbReference type="EMBL" id="GGR07143.1"/>
    </source>
</evidence>
<dbReference type="Pfam" id="PF07336">
    <property type="entry name" value="ABATE"/>
    <property type="match status" value="1"/>
</dbReference>
<dbReference type="AlphaFoldDB" id="A0A918C699"/>
<accession>A0A918C699</accession>
<comment type="caution">
    <text evidence="2">The sequence shown here is derived from an EMBL/GenBank/DDBJ whole genome shotgun (WGS) entry which is preliminary data.</text>
</comment>
<dbReference type="PANTHER" id="PTHR35525:SF3">
    <property type="entry name" value="BLL6575 PROTEIN"/>
    <property type="match status" value="1"/>
</dbReference>
<dbReference type="Proteomes" id="UP000603865">
    <property type="component" value="Unassembled WGS sequence"/>
</dbReference>
<keyword evidence="3" id="KW-1185">Reference proteome</keyword>
<evidence type="ECO:0000259" key="1">
    <source>
        <dbReference type="Pfam" id="PF11706"/>
    </source>
</evidence>
<proteinExistence type="predicted"/>
<dbReference type="InterPro" id="IPR023286">
    <property type="entry name" value="ABATE_dom_sf"/>
</dbReference>
<dbReference type="Pfam" id="PF11706">
    <property type="entry name" value="zf-CGNR"/>
    <property type="match status" value="1"/>
</dbReference>
<dbReference type="RefSeq" id="WP_189089868.1">
    <property type="nucleotide sequence ID" value="NZ_BMQL01000009.1"/>
</dbReference>
<evidence type="ECO:0000313" key="3">
    <source>
        <dbReference type="Proteomes" id="UP000603865"/>
    </source>
</evidence>
<dbReference type="InterPro" id="IPR021005">
    <property type="entry name" value="Znf_CGNR"/>
</dbReference>
<protein>
    <recommendedName>
        <fullName evidence="1">Zinc finger CGNR domain-containing protein</fullName>
    </recommendedName>
</protein>
<dbReference type="Gene3D" id="1.10.3300.10">
    <property type="entry name" value="Jann2411-like domain"/>
    <property type="match status" value="1"/>
</dbReference>
<organism evidence="2 3">
    <name type="scientific">Deinococcus ruber</name>
    <dbReference type="NCBI Taxonomy" id="1848197"/>
    <lineage>
        <taxon>Bacteria</taxon>
        <taxon>Thermotogati</taxon>
        <taxon>Deinococcota</taxon>
        <taxon>Deinococci</taxon>
        <taxon>Deinococcales</taxon>
        <taxon>Deinococcaceae</taxon>
        <taxon>Deinococcus</taxon>
    </lineage>
</organism>
<dbReference type="SUPFAM" id="SSF160904">
    <property type="entry name" value="Jann2411-like"/>
    <property type="match status" value="1"/>
</dbReference>
<gene>
    <name evidence="2" type="ORF">GCM10008957_19720</name>
</gene>
<reference evidence="2" key="2">
    <citation type="submission" date="2020-09" db="EMBL/GenBank/DDBJ databases">
        <authorList>
            <person name="Sun Q."/>
            <person name="Ohkuma M."/>
        </authorList>
    </citation>
    <scope>NUCLEOTIDE SEQUENCE</scope>
    <source>
        <strain evidence="2">JCM 31311</strain>
    </source>
</reference>
<dbReference type="EMBL" id="BMQL01000009">
    <property type="protein sequence ID" value="GGR07143.1"/>
    <property type="molecule type" value="Genomic_DNA"/>
</dbReference>
<name>A0A918C699_9DEIO</name>
<feature type="domain" description="Zinc finger CGNR" evidence="1">
    <location>
        <begin position="150"/>
        <end position="191"/>
    </location>
</feature>
<dbReference type="InterPro" id="IPR010852">
    <property type="entry name" value="ABATE"/>
</dbReference>
<dbReference type="PANTHER" id="PTHR35525">
    <property type="entry name" value="BLL6575 PROTEIN"/>
    <property type="match status" value="1"/>
</dbReference>
<sequence length="199" mass="22262">MAEEFLFLGGDPSVDLVNTTFHRQSPGGADELLTSGERARRWFVQAGLLSEADATQLDEDTLLHGTRRMRAALDAVYRPLARRQPDEASTLRGLNVLNAVLGQGRERLEVTRQGEAFARASTFETLGPNDPNVQVARRAADLLHRLEPHRLKQCENPGCDLIFYDDSRNASRRWCSMEACGNQQKQARHRRHAAQKAAS</sequence>